<reference evidence="2" key="1">
    <citation type="submission" date="2023-03" db="EMBL/GenBank/DDBJ databases">
        <title>Massive genome expansion in bonnet fungi (Mycena s.s.) driven by repeated elements and novel gene families across ecological guilds.</title>
        <authorList>
            <consortium name="Lawrence Berkeley National Laboratory"/>
            <person name="Harder C.B."/>
            <person name="Miyauchi S."/>
            <person name="Viragh M."/>
            <person name="Kuo A."/>
            <person name="Thoen E."/>
            <person name="Andreopoulos B."/>
            <person name="Lu D."/>
            <person name="Skrede I."/>
            <person name="Drula E."/>
            <person name="Henrissat B."/>
            <person name="Morin E."/>
            <person name="Kohler A."/>
            <person name="Barry K."/>
            <person name="LaButti K."/>
            <person name="Morin E."/>
            <person name="Salamov A."/>
            <person name="Lipzen A."/>
            <person name="Mereny Z."/>
            <person name="Hegedus B."/>
            <person name="Baldrian P."/>
            <person name="Stursova M."/>
            <person name="Weitz H."/>
            <person name="Taylor A."/>
            <person name="Grigoriev I.V."/>
            <person name="Nagy L.G."/>
            <person name="Martin F."/>
            <person name="Kauserud H."/>
        </authorList>
    </citation>
    <scope>NUCLEOTIDE SEQUENCE</scope>
    <source>
        <strain evidence="2">CBHHK188m</strain>
    </source>
</reference>
<evidence type="ECO:0000313" key="3">
    <source>
        <dbReference type="Proteomes" id="UP001215280"/>
    </source>
</evidence>
<keyword evidence="3" id="KW-1185">Reference proteome</keyword>
<organism evidence="2 3">
    <name type="scientific">Mycena maculata</name>
    <dbReference type="NCBI Taxonomy" id="230809"/>
    <lineage>
        <taxon>Eukaryota</taxon>
        <taxon>Fungi</taxon>
        <taxon>Dikarya</taxon>
        <taxon>Basidiomycota</taxon>
        <taxon>Agaricomycotina</taxon>
        <taxon>Agaricomycetes</taxon>
        <taxon>Agaricomycetidae</taxon>
        <taxon>Agaricales</taxon>
        <taxon>Marasmiineae</taxon>
        <taxon>Mycenaceae</taxon>
        <taxon>Mycena</taxon>
    </lineage>
</organism>
<accession>A0AAD7HGC9</accession>
<name>A0AAD7HGC9_9AGAR</name>
<dbReference type="Proteomes" id="UP001215280">
    <property type="component" value="Unassembled WGS sequence"/>
</dbReference>
<evidence type="ECO:0000313" key="2">
    <source>
        <dbReference type="EMBL" id="KAJ7719875.1"/>
    </source>
</evidence>
<protein>
    <submittedName>
        <fullName evidence="2">Uncharacterized protein</fullName>
    </submittedName>
</protein>
<evidence type="ECO:0000256" key="1">
    <source>
        <dbReference type="SAM" id="MobiDB-lite"/>
    </source>
</evidence>
<comment type="caution">
    <text evidence="2">The sequence shown here is derived from an EMBL/GenBank/DDBJ whole genome shotgun (WGS) entry which is preliminary data.</text>
</comment>
<dbReference type="AlphaFoldDB" id="A0AAD7HGC9"/>
<proteinExistence type="predicted"/>
<dbReference type="EMBL" id="JARJLG010000286">
    <property type="protein sequence ID" value="KAJ7719875.1"/>
    <property type="molecule type" value="Genomic_DNA"/>
</dbReference>
<gene>
    <name evidence="2" type="ORF">DFH07DRAFT_784536</name>
</gene>
<sequence length="261" mass="29868">MFPGYAPILTGAPRHFAVNVSCIVSIRVPEIVSKQEQILRIPENIGKHKIVFKLIQNAESCWEFWKYWFWYMHSLNTLRWEQLVKFWLAPAPMADLYYPRGLWQQQTSRYMTRWARIDGKWTYYIIQYNEMKLVLMFRIWIPSHTMVPPSILIPIASEPIPRVLHLGFVDQPSERPLVRGDSGAGFNPVHILDNASEKHGRTNRIGVGDGQSRDDKWNLEEDEALVAAAKDVLTPMLQWGSPAQKASAQAPMPGAANGGVE</sequence>
<feature type="region of interest" description="Disordered" evidence="1">
    <location>
        <begin position="241"/>
        <end position="261"/>
    </location>
</feature>